<dbReference type="OrthoDB" id="26371at2759"/>
<keyword evidence="5" id="KW-1185">Reference proteome</keyword>
<dbReference type="Pfam" id="PF00566">
    <property type="entry name" value="RabGAP-TBC"/>
    <property type="match status" value="1"/>
</dbReference>
<dbReference type="FunFam" id="1.10.8.270:FF:000004">
    <property type="entry name" value="TBC1 domain family, member 22B"/>
    <property type="match status" value="1"/>
</dbReference>
<dbReference type="Gene3D" id="1.10.8.270">
    <property type="entry name" value="putative rabgap domain of human tbc1 domain family member 14 like domains"/>
    <property type="match status" value="1"/>
</dbReference>
<keyword evidence="1" id="KW-0343">GTPase activation</keyword>
<feature type="region of interest" description="Disordered" evidence="2">
    <location>
        <begin position="20"/>
        <end position="56"/>
    </location>
</feature>
<accession>A0A7M6DPU5</accession>
<dbReference type="PROSITE" id="PS50086">
    <property type="entry name" value="TBC_RABGAP"/>
    <property type="match status" value="1"/>
</dbReference>
<dbReference type="GO" id="GO:0005096">
    <property type="term" value="F:GTPase activator activity"/>
    <property type="evidence" value="ECO:0007669"/>
    <property type="project" value="UniProtKB-KW"/>
</dbReference>
<dbReference type="SUPFAM" id="SSF47923">
    <property type="entry name" value="Ypt/Rab-GAP domain of gyp1p"/>
    <property type="match status" value="2"/>
</dbReference>
<dbReference type="InterPro" id="IPR000195">
    <property type="entry name" value="Rab-GAP-TBC_dom"/>
</dbReference>
<name>A0A7M6DPU5_9CNID</name>
<feature type="domain" description="Rab-GAP TBC" evidence="3">
    <location>
        <begin position="278"/>
        <end position="502"/>
    </location>
</feature>
<evidence type="ECO:0000256" key="1">
    <source>
        <dbReference type="ARBA" id="ARBA00022468"/>
    </source>
</evidence>
<dbReference type="AlphaFoldDB" id="A0A7M6DPU5"/>
<proteinExistence type="predicted"/>
<dbReference type="InterPro" id="IPR035969">
    <property type="entry name" value="Rab-GAP_TBC_sf"/>
</dbReference>
<sequence length="548" mass="61855">MSDIAKDRLLAVGARFASYEHANKDTSNDQQLESGTMNPNAPTLSSGGGSKMSFWKKNSGKVPGRLVYGAQHPPLHAADAHLATYIKGKGAANKKNNSSFQEFEGSTLDAWDEDENDPLQVTPALASPPKTPTDTAGVGHHPFNEQKAEELVRPPLQHLSSTEESSERHPQAAPGGGGGGKTSKAGQLKNAMVSKFSERLGKGNRGKQTTPAALSQAPPQRQLSGENYIHAPQPHSPIRMSNISDLQDQENSRLEKFGKLLSGPTTDLDQLRKMTWNGVSNVLRGTTWRLLSGYLPPTIDRRQATLERKQAEYHNFVQQYYPTRHDPLHQETYRQIHIDIPRTNPLIPIFQQEVVQELFERILFIWAIRHPASGYVQGINDLVVPFFVVFLSEHIEKDVETYNINNVPKEVLDMVEADTFWCMSKLLDGIQDNYTFAQPGIQMKVNKLQNLVMRIDNRMHEHILNNGIDYLQFTFRWMNNLLMRELPLRASIRLWDTYWSEPDGFAIFHLYVCAALLTLFSKEIMEKEDFQTLMVVSTEPSVSRLEGR</sequence>
<dbReference type="FunFam" id="1.10.10.750:FF:000009">
    <property type="entry name" value="TBC1 domain family member 22A"/>
    <property type="match status" value="1"/>
</dbReference>
<feature type="region of interest" description="Disordered" evidence="2">
    <location>
        <begin position="111"/>
        <end position="186"/>
    </location>
</feature>
<feature type="compositionally biased region" description="Polar residues" evidence="2">
    <location>
        <begin position="206"/>
        <end position="221"/>
    </location>
</feature>
<dbReference type="PANTHER" id="PTHR22957:SF26">
    <property type="entry name" value="LD44506P"/>
    <property type="match status" value="1"/>
</dbReference>
<reference evidence="4" key="1">
    <citation type="submission" date="2021-01" db="UniProtKB">
        <authorList>
            <consortium name="EnsemblMetazoa"/>
        </authorList>
    </citation>
    <scope>IDENTIFICATION</scope>
</reference>
<evidence type="ECO:0000313" key="5">
    <source>
        <dbReference type="Proteomes" id="UP000594262"/>
    </source>
</evidence>
<dbReference type="PANTHER" id="PTHR22957">
    <property type="entry name" value="TBC1 DOMAIN FAMILY MEMBER GTPASE-ACTIVATING PROTEIN"/>
    <property type="match status" value="1"/>
</dbReference>
<dbReference type="EnsemblMetazoa" id="CLYHEMT020865.1">
    <property type="protein sequence ID" value="CLYHEMP020865.1"/>
    <property type="gene ID" value="CLYHEMG020865"/>
</dbReference>
<evidence type="ECO:0000313" key="4">
    <source>
        <dbReference type="EnsemblMetazoa" id="CLYHEMP020865.1"/>
    </source>
</evidence>
<dbReference type="Proteomes" id="UP000594262">
    <property type="component" value="Unplaced"/>
</dbReference>
<protein>
    <recommendedName>
        <fullName evidence="3">Rab-GAP TBC domain-containing protein</fullName>
    </recommendedName>
</protein>
<feature type="region of interest" description="Disordered" evidence="2">
    <location>
        <begin position="198"/>
        <end position="221"/>
    </location>
</feature>
<feature type="compositionally biased region" description="Basic and acidic residues" evidence="2">
    <location>
        <begin position="142"/>
        <end position="152"/>
    </location>
</feature>
<evidence type="ECO:0000256" key="2">
    <source>
        <dbReference type="SAM" id="MobiDB-lite"/>
    </source>
</evidence>
<dbReference type="Gene3D" id="1.10.472.80">
    <property type="entry name" value="Ypt/Rab-GAP domain of gyp1p, domain 3"/>
    <property type="match status" value="1"/>
</dbReference>
<organism evidence="4 5">
    <name type="scientific">Clytia hemisphaerica</name>
    <dbReference type="NCBI Taxonomy" id="252671"/>
    <lineage>
        <taxon>Eukaryota</taxon>
        <taxon>Metazoa</taxon>
        <taxon>Cnidaria</taxon>
        <taxon>Hydrozoa</taxon>
        <taxon>Hydroidolina</taxon>
        <taxon>Leptothecata</taxon>
        <taxon>Obeliida</taxon>
        <taxon>Clytiidae</taxon>
        <taxon>Clytia</taxon>
    </lineage>
</organism>
<feature type="compositionally biased region" description="Polar residues" evidence="2">
    <location>
        <begin position="28"/>
        <end position="45"/>
    </location>
</feature>
<evidence type="ECO:0000259" key="3">
    <source>
        <dbReference type="PROSITE" id="PS50086"/>
    </source>
</evidence>
<dbReference type="SMART" id="SM00164">
    <property type="entry name" value="TBC"/>
    <property type="match status" value="1"/>
</dbReference>